<name>A0ABW8YS68_9SPHN</name>
<reference evidence="1 2" key="1">
    <citation type="submission" date="2024-06" db="EMBL/GenBank/DDBJ databases">
        <authorList>
            <person name="Kaempfer P."/>
            <person name="Viver T."/>
        </authorList>
    </citation>
    <scope>NUCLEOTIDE SEQUENCE [LARGE SCALE GENOMIC DNA]</scope>
    <source>
        <strain evidence="1 2">ST-64</strain>
    </source>
</reference>
<dbReference type="Proteomes" id="UP001629244">
    <property type="component" value="Unassembled WGS sequence"/>
</dbReference>
<dbReference type="Gene3D" id="1.10.260.40">
    <property type="entry name" value="lambda repressor-like DNA-binding domains"/>
    <property type="match status" value="1"/>
</dbReference>
<sequence>MEPRGSVGIVLAEARRRCAMTIEQVAETTRVPIRYLAAIEAERFDVIPGVIYLKGFVKAFARAVGLCERWAMDAITAALSARRPASA</sequence>
<dbReference type="InterPro" id="IPR010982">
    <property type="entry name" value="Lambda_DNA-bd_dom_sf"/>
</dbReference>
<comment type="caution">
    <text evidence="1">The sequence shown here is derived from an EMBL/GenBank/DDBJ whole genome shotgun (WGS) entry which is preliminary data.</text>
</comment>
<dbReference type="EMBL" id="JBELQC010000002">
    <property type="protein sequence ID" value="MFL9842025.1"/>
    <property type="molecule type" value="Genomic_DNA"/>
</dbReference>
<proteinExistence type="predicted"/>
<dbReference type="PANTHER" id="PTHR34475">
    <property type="match status" value="1"/>
</dbReference>
<protein>
    <submittedName>
        <fullName evidence="1">Helix-turn-helix domain-containing protein</fullName>
    </submittedName>
</protein>
<dbReference type="Pfam" id="PF13413">
    <property type="entry name" value="HTH_25"/>
    <property type="match status" value="1"/>
</dbReference>
<organism evidence="1 2">
    <name type="scientific">Sphingomonas plantiphila</name>
    <dbReference type="NCBI Taxonomy" id="3163295"/>
    <lineage>
        <taxon>Bacteria</taxon>
        <taxon>Pseudomonadati</taxon>
        <taxon>Pseudomonadota</taxon>
        <taxon>Alphaproteobacteria</taxon>
        <taxon>Sphingomonadales</taxon>
        <taxon>Sphingomonadaceae</taxon>
        <taxon>Sphingomonas</taxon>
    </lineage>
</organism>
<dbReference type="InterPro" id="IPR050400">
    <property type="entry name" value="Bact_Cytoskel_RodZ"/>
</dbReference>
<accession>A0ABW8YS68</accession>
<dbReference type="PANTHER" id="PTHR34475:SF1">
    <property type="entry name" value="CYTOSKELETON PROTEIN RODZ"/>
    <property type="match status" value="1"/>
</dbReference>
<dbReference type="RefSeq" id="WP_408079284.1">
    <property type="nucleotide sequence ID" value="NZ_JBELQC010000002.1"/>
</dbReference>
<gene>
    <name evidence="1" type="ORF">ABS767_13705</name>
</gene>
<evidence type="ECO:0000313" key="2">
    <source>
        <dbReference type="Proteomes" id="UP001629244"/>
    </source>
</evidence>
<evidence type="ECO:0000313" key="1">
    <source>
        <dbReference type="EMBL" id="MFL9842025.1"/>
    </source>
</evidence>
<keyword evidence="2" id="KW-1185">Reference proteome</keyword>
<dbReference type="SUPFAM" id="SSF47413">
    <property type="entry name" value="lambda repressor-like DNA-binding domains"/>
    <property type="match status" value="1"/>
</dbReference>